<evidence type="ECO:0008006" key="3">
    <source>
        <dbReference type="Google" id="ProtNLM"/>
    </source>
</evidence>
<reference evidence="2" key="1">
    <citation type="journal article" date="2019" name="Int. J. Syst. Evol. Microbiol.">
        <title>The Global Catalogue of Microorganisms (GCM) 10K type strain sequencing project: providing services to taxonomists for standard genome sequencing and annotation.</title>
        <authorList>
            <consortium name="The Broad Institute Genomics Platform"/>
            <consortium name="The Broad Institute Genome Sequencing Center for Infectious Disease"/>
            <person name="Wu L."/>
            <person name="Ma J."/>
        </authorList>
    </citation>
    <scope>NUCLEOTIDE SEQUENCE [LARGE SCALE GENOMIC DNA]</scope>
    <source>
        <strain evidence="2">JCM 16981</strain>
    </source>
</reference>
<gene>
    <name evidence="1" type="ORF">GCM10022378_00610</name>
</gene>
<organism evidence="1 2">
    <name type="scientific">Salinicoccus jeotgali</name>
    <dbReference type="NCBI Taxonomy" id="381634"/>
    <lineage>
        <taxon>Bacteria</taxon>
        <taxon>Bacillati</taxon>
        <taxon>Bacillota</taxon>
        <taxon>Bacilli</taxon>
        <taxon>Bacillales</taxon>
        <taxon>Staphylococcaceae</taxon>
        <taxon>Salinicoccus</taxon>
    </lineage>
</organism>
<name>A0ABP7E5I5_9STAP</name>
<dbReference type="EMBL" id="BAABCK010000002">
    <property type="protein sequence ID" value="GAA3713665.1"/>
    <property type="molecule type" value="Genomic_DNA"/>
</dbReference>
<sequence length="95" mass="11013">MNKKFLWLFLLLFLILLLFLPLADRTSGSERVIIDHNKRQLVHPACFDQAGLTNYIDEVSYARATEELGYKIKDECSAKRLEKGRESVISKILKE</sequence>
<dbReference type="RefSeq" id="WP_344700624.1">
    <property type="nucleotide sequence ID" value="NZ_BAABCK010000002.1"/>
</dbReference>
<accession>A0ABP7E5I5</accession>
<keyword evidence="2" id="KW-1185">Reference proteome</keyword>
<evidence type="ECO:0000313" key="1">
    <source>
        <dbReference type="EMBL" id="GAA3713665.1"/>
    </source>
</evidence>
<comment type="caution">
    <text evidence="1">The sequence shown here is derived from an EMBL/GenBank/DDBJ whole genome shotgun (WGS) entry which is preliminary data.</text>
</comment>
<proteinExistence type="predicted"/>
<dbReference type="Proteomes" id="UP001500920">
    <property type="component" value="Unassembled WGS sequence"/>
</dbReference>
<protein>
    <recommendedName>
        <fullName evidence="3">Alpha-amylase</fullName>
    </recommendedName>
</protein>
<evidence type="ECO:0000313" key="2">
    <source>
        <dbReference type="Proteomes" id="UP001500920"/>
    </source>
</evidence>